<evidence type="ECO:0000313" key="7">
    <source>
        <dbReference type="EMBL" id="KAF2709270.1"/>
    </source>
</evidence>
<feature type="transmembrane region" description="Helical" evidence="6">
    <location>
        <begin position="78"/>
        <end position="100"/>
    </location>
</feature>
<dbReference type="Proteomes" id="UP000799428">
    <property type="component" value="Unassembled WGS sequence"/>
</dbReference>
<reference evidence="7" key="1">
    <citation type="journal article" date="2020" name="Stud. Mycol.">
        <title>101 Dothideomycetes genomes: a test case for predicting lifestyles and emergence of pathogens.</title>
        <authorList>
            <person name="Haridas S."/>
            <person name="Albert R."/>
            <person name="Binder M."/>
            <person name="Bloem J."/>
            <person name="Labutti K."/>
            <person name="Salamov A."/>
            <person name="Andreopoulos B."/>
            <person name="Baker S."/>
            <person name="Barry K."/>
            <person name="Bills G."/>
            <person name="Bluhm B."/>
            <person name="Cannon C."/>
            <person name="Castanera R."/>
            <person name="Culley D."/>
            <person name="Daum C."/>
            <person name="Ezra D."/>
            <person name="Gonzalez J."/>
            <person name="Henrissat B."/>
            <person name="Kuo A."/>
            <person name="Liang C."/>
            <person name="Lipzen A."/>
            <person name="Lutzoni F."/>
            <person name="Magnuson J."/>
            <person name="Mondo S."/>
            <person name="Nolan M."/>
            <person name="Ohm R."/>
            <person name="Pangilinan J."/>
            <person name="Park H.-J."/>
            <person name="Ramirez L."/>
            <person name="Alfaro M."/>
            <person name="Sun H."/>
            <person name="Tritt A."/>
            <person name="Yoshinaga Y."/>
            <person name="Zwiers L.-H."/>
            <person name="Turgeon B."/>
            <person name="Goodwin S."/>
            <person name="Spatafora J."/>
            <person name="Crous P."/>
            <person name="Grigoriev I."/>
        </authorList>
    </citation>
    <scope>NUCLEOTIDE SEQUENCE</scope>
    <source>
        <strain evidence="7">CBS 279.74</strain>
    </source>
</reference>
<dbReference type="EMBL" id="MU005770">
    <property type="protein sequence ID" value="KAF2709270.1"/>
    <property type="molecule type" value="Genomic_DNA"/>
</dbReference>
<dbReference type="GO" id="GO:0016020">
    <property type="term" value="C:membrane"/>
    <property type="evidence" value="ECO:0007669"/>
    <property type="project" value="UniProtKB-SubCell"/>
</dbReference>
<proteinExistence type="predicted"/>
<feature type="transmembrane region" description="Helical" evidence="6">
    <location>
        <begin position="273"/>
        <end position="301"/>
    </location>
</feature>
<feature type="transmembrane region" description="Helical" evidence="6">
    <location>
        <begin position="46"/>
        <end position="66"/>
    </location>
</feature>
<keyword evidence="2" id="KW-0813">Transport</keyword>
<dbReference type="SUPFAM" id="SSF103473">
    <property type="entry name" value="MFS general substrate transporter"/>
    <property type="match status" value="1"/>
</dbReference>
<sequence>MRFRKHSAVTPVQHDTDLLAHMSPEEYAAAEKNLVCKIDPRLMPCLFLIIIMNPYFPGTLFLLSSWYTRKELALRTSILYAGSPLSGGFGGLVGAGVQYGLNGVHGLSSWRWLFIIEASVTVFLEICAMFILPDYPNNTRNFSAEERAIAIRLMHVVGQADEERGSLLAGIRMAVTDYKTWLLALIIITKTSAGAVTSFIPTLMATSGYSKVEALLLVAPLYVFAILVALTISFTSDKLGERAYHIVVPIFATMAGYIIAASSLTLGARYLGIFLALGGVYGSYNVALASISSTVTMLFLISQNGEAAARVGGQVGEGTPKNPFAGLCYSTSCRNLHSGTPAAVPLTDKLATCTNDLLHGGGGCACVMAAALMASEVYRRVAMIRGVYHDRDPAARSRLNITETLNSKTPKYRLHYHKSKTSTRMTNTKPASGAVTPCNLGIDFKPACAGNAGYAFINTLTPIDELEDRNSMNTLLWNCAQIFDLPTVVLAISLGLLFCEIETSNGGQLLGHQLRGTLVKPIVLNTLGLILPPEVVSVFLTTSPARPSTKMQKRTFTIEDVGPKV</sequence>
<evidence type="ECO:0000256" key="6">
    <source>
        <dbReference type="SAM" id="Phobius"/>
    </source>
</evidence>
<gene>
    <name evidence="7" type="ORF">K504DRAFT_455024</name>
</gene>
<feature type="transmembrane region" description="Helical" evidence="6">
    <location>
        <begin position="214"/>
        <end position="234"/>
    </location>
</feature>
<evidence type="ECO:0000256" key="5">
    <source>
        <dbReference type="ARBA" id="ARBA00023136"/>
    </source>
</evidence>
<evidence type="ECO:0000256" key="2">
    <source>
        <dbReference type="ARBA" id="ARBA00022448"/>
    </source>
</evidence>
<dbReference type="GO" id="GO:0022857">
    <property type="term" value="F:transmembrane transporter activity"/>
    <property type="evidence" value="ECO:0007669"/>
    <property type="project" value="InterPro"/>
</dbReference>
<name>A0A6G1K921_9PLEO</name>
<dbReference type="OrthoDB" id="2985014at2759"/>
<dbReference type="InterPro" id="IPR011701">
    <property type="entry name" value="MFS"/>
</dbReference>
<keyword evidence="5 6" id="KW-0472">Membrane</keyword>
<dbReference type="Gene3D" id="1.20.1250.20">
    <property type="entry name" value="MFS general substrate transporter like domains"/>
    <property type="match status" value="2"/>
</dbReference>
<dbReference type="InterPro" id="IPR036259">
    <property type="entry name" value="MFS_trans_sf"/>
</dbReference>
<evidence type="ECO:0000313" key="8">
    <source>
        <dbReference type="Proteomes" id="UP000799428"/>
    </source>
</evidence>
<evidence type="ECO:0000256" key="1">
    <source>
        <dbReference type="ARBA" id="ARBA00004141"/>
    </source>
</evidence>
<dbReference type="PANTHER" id="PTHR43791">
    <property type="entry name" value="PERMEASE-RELATED"/>
    <property type="match status" value="1"/>
</dbReference>
<comment type="subcellular location">
    <subcellularLocation>
        <location evidence="1">Membrane</location>
        <topology evidence="1">Multi-pass membrane protein</topology>
    </subcellularLocation>
</comment>
<feature type="transmembrane region" description="Helical" evidence="6">
    <location>
        <begin position="181"/>
        <end position="202"/>
    </location>
</feature>
<organism evidence="7 8">
    <name type="scientific">Pleomassaria siparia CBS 279.74</name>
    <dbReference type="NCBI Taxonomy" id="1314801"/>
    <lineage>
        <taxon>Eukaryota</taxon>
        <taxon>Fungi</taxon>
        <taxon>Dikarya</taxon>
        <taxon>Ascomycota</taxon>
        <taxon>Pezizomycotina</taxon>
        <taxon>Dothideomycetes</taxon>
        <taxon>Pleosporomycetidae</taxon>
        <taxon>Pleosporales</taxon>
        <taxon>Pleomassariaceae</taxon>
        <taxon>Pleomassaria</taxon>
    </lineage>
</organism>
<dbReference type="Pfam" id="PF07690">
    <property type="entry name" value="MFS_1"/>
    <property type="match status" value="1"/>
</dbReference>
<protein>
    <submittedName>
        <fullName evidence="7">MFS general substrate transporter</fullName>
    </submittedName>
</protein>
<keyword evidence="8" id="KW-1185">Reference proteome</keyword>
<keyword evidence="3 6" id="KW-0812">Transmembrane</keyword>
<dbReference type="AlphaFoldDB" id="A0A6G1K921"/>
<accession>A0A6G1K921</accession>
<evidence type="ECO:0000256" key="3">
    <source>
        <dbReference type="ARBA" id="ARBA00022692"/>
    </source>
</evidence>
<keyword evidence="4 6" id="KW-1133">Transmembrane helix</keyword>
<evidence type="ECO:0000256" key="4">
    <source>
        <dbReference type="ARBA" id="ARBA00022989"/>
    </source>
</evidence>
<dbReference type="PANTHER" id="PTHR43791:SF92">
    <property type="entry name" value="AGL026WP"/>
    <property type="match status" value="1"/>
</dbReference>
<feature type="transmembrane region" description="Helical" evidence="6">
    <location>
        <begin position="246"/>
        <end position="267"/>
    </location>
</feature>
<feature type="transmembrane region" description="Helical" evidence="6">
    <location>
        <begin position="112"/>
        <end position="132"/>
    </location>
</feature>